<feature type="compositionally biased region" description="Pro residues" evidence="1">
    <location>
        <begin position="129"/>
        <end position="155"/>
    </location>
</feature>
<organism evidence="3 4">
    <name type="scientific">Actinoallomurus bryophytorum</name>
    <dbReference type="NCBI Taxonomy" id="1490222"/>
    <lineage>
        <taxon>Bacteria</taxon>
        <taxon>Bacillati</taxon>
        <taxon>Actinomycetota</taxon>
        <taxon>Actinomycetes</taxon>
        <taxon>Streptosporangiales</taxon>
        <taxon>Thermomonosporaceae</taxon>
        <taxon>Actinoallomurus</taxon>
    </lineage>
</organism>
<feature type="chain" id="PRO_5022053581" description="LPXTG-motif cell wall-anchored protein" evidence="2">
    <location>
        <begin position="28"/>
        <end position="216"/>
    </location>
</feature>
<keyword evidence="4" id="KW-1185">Reference proteome</keyword>
<name>A0A543CDR3_9ACTN</name>
<reference evidence="3 4" key="1">
    <citation type="submission" date="2019-06" db="EMBL/GenBank/DDBJ databases">
        <title>Sequencing the genomes of 1000 actinobacteria strains.</title>
        <authorList>
            <person name="Klenk H.-P."/>
        </authorList>
    </citation>
    <scope>NUCLEOTIDE SEQUENCE [LARGE SCALE GENOMIC DNA]</scope>
    <source>
        <strain evidence="3 4">DSM 102200</strain>
    </source>
</reference>
<dbReference type="EMBL" id="VFOZ01000001">
    <property type="protein sequence ID" value="TQL95236.1"/>
    <property type="molecule type" value="Genomic_DNA"/>
</dbReference>
<proteinExistence type="predicted"/>
<dbReference type="AlphaFoldDB" id="A0A543CDR3"/>
<feature type="signal peptide" evidence="2">
    <location>
        <begin position="1"/>
        <end position="27"/>
    </location>
</feature>
<evidence type="ECO:0000256" key="2">
    <source>
        <dbReference type="SAM" id="SignalP"/>
    </source>
</evidence>
<keyword evidence="2" id="KW-0732">Signal</keyword>
<comment type="caution">
    <text evidence="3">The sequence shown here is derived from an EMBL/GenBank/DDBJ whole genome shotgun (WGS) entry which is preliminary data.</text>
</comment>
<evidence type="ECO:0000313" key="3">
    <source>
        <dbReference type="EMBL" id="TQL95236.1"/>
    </source>
</evidence>
<evidence type="ECO:0000256" key="1">
    <source>
        <dbReference type="SAM" id="MobiDB-lite"/>
    </source>
</evidence>
<gene>
    <name evidence="3" type="ORF">FB559_0734</name>
</gene>
<accession>A0A543CDR3</accession>
<feature type="region of interest" description="Disordered" evidence="1">
    <location>
        <begin position="128"/>
        <end position="177"/>
    </location>
</feature>
<protein>
    <recommendedName>
        <fullName evidence="5">LPXTG-motif cell wall-anchored protein</fullName>
    </recommendedName>
</protein>
<evidence type="ECO:0000313" key="4">
    <source>
        <dbReference type="Proteomes" id="UP000316096"/>
    </source>
</evidence>
<sequence>MRKSVRLVTTAGVTVLGLTAMSGMAQADTGGLKLPVDLTGPLAKTGPLGKTVDGVVKQATSGPRRSAGPGLRVNLPVDLRLGAPARKPGRPSAPAVHAGVKASVKVAPLSVRADVSLRLCAQPPRECVPNPPSPIPPTPPAPPVPPTPPPTPPVGMPLTPRQPAEAAPATGSLPAIGDDLPFTGGPIGALTLLGATAVLSGAAGIAASRRKPAGDA</sequence>
<evidence type="ECO:0008006" key="5">
    <source>
        <dbReference type="Google" id="ProtNLM"/>
    </source>
</evidence>
<dbReference type="Proteomes" id="UP000316096">
    <property type="component" value="Unassembled WGS sequence"/>
</dbReference>